<feature type="coiled-coil region" evidence="1">
    <location>
        <begin position="97"/>
        <end position="147"/>
    </location>
</feature>
<keyword evidence="3" id="KW-0472">Membrane</keyword>
<dbReference type="RefSeq" id="WP_220379910.1">
    <property type="nucleotide sequence ID" value="NZ_CP080544.1"/>
</dbReference>
<dbReference type="EMBL" id="CP080544">
    <property type="protein sequence ID" value="QYR53092.1"/>
    <property type="molecule type" value="Genomic_DNA"/>
</dbReference>
<evidence type="ECO:0000313" key="4">
    <source>
        <dbReference type="EMBL" id="QYR53092.1"/>
    </source>
</evidence>
<protein>
    <recommendedName>
        <fullName evidence="6">Secreted protein</fullName>
    </recommendedName>
</protein>
<proteinExistence type="predicted"/>
<feature type="region of interest" description="Disordered" evidence="2">
    <location>
        <begin position="155"/>
        <end position="190"/>
    </location>
</feature>
<keyword evidence="3" id="KW-1133">Transmembrane helix</keyword>
<keyword evidence="3" id="KW-0812">Transmembrane</keyword>
<accession>A0ABX8WQJ4</accession>
<reference evidence="4 5" key="1">
    <citation type="submission" date="2021-08" db="EMBL/GenBank/DDBJ databases">
        <title>Lysobacter sp. strain CJ11 Genome sequencing and assembly.</title>
        <authorList>
            <person name="Kim I."/>
        </authorList>
    </citation>
    <scope>NUCLEOTIDE SEQUENCE [LARGE SCALE GENOMIC DNA]</scope>
    <source>
        <strain evidence="4 5">CJ11</strain>
    </source>
</reference>
<keyword evidence="5" id="KW-1185">Reference proteome</keyword>
<dbReference type="Proteomes" id="UP000824755">
    <property type="component" value="Chromosome"/>
</dbReference>
<evidence type="ECO:0000256" key="2">
    <source>
        <dbReference type="SAM" id="MobiDB-lite"/>
    </source>
</evidence>
<feature type="transmembrane region" description="Helical" evidence="3">
    <location>
        <begin position="25"/>
        <end position="42"/>
    </location>
</feature>
<organism evidence="4 5">
    <name type="scientific">Lysobacter soyae</name>
    <dbReference type="NCBI Taxonomy" id="2764185"/>
    <lineage>
        <taxon>Bacteria</taxon>
        <taxon>Pseudomonadati</taxon>
        <taxon>Pseudomonadota</taxon>
        <taxon>Gammaproteobacteria</taxon>
        <taxon>Lysobacterales</taxon>
        <taxon>Lysobacteraceae</taxon>
        <taxon>Lysobacter</taxon>
    </lineage>
</organism>
<evidence type="ECO:0008006" key="6">
    <source>
        <dbReference type="Google" id="ProtNLM"/>
    </source>
</evidence>
<evidence type="ECO:0000256" key="3">
    <source>
        <dbReference type="SAM" id="Phobius"/>
    </source>
</evidence>
<gene>
    <name evidence="4" type="ORF">H8L67_00785</name>
</gene>
<keyword evidence="1" id="KW-0175">Coiled coil</keyword>
<name>A0ABX8WQJ4_9GAMM</name>
<sequence length="222" mass="23615">MHWILLIVCCASVYGGMVAKSPVAMAVFFLVAVVSCVAWLRVRYTLLFPGGTAATAGAAGLSDVDLDSLRAHVRAHAQTKTAAAPETLERPADPEAIRLAAQRVADRDAELARLREESERAALALRAAEERRVLEAAREKMASEDAQNRVAVAAPDLSEASPVSEPVADTSTQKEAPIATPAKPQGPEREVGEVWNPYAGAVQAPKKEAWIHPTSGDAHHDA</sequence>
<evidence type="ECO:0000256" key="1">
    <source>
        <dbReference type="SAM" id="Coils"/>
    </source>
</evidence>
<evidence type="ECO:0000313" key="5">
    <source>
        <dbReference type="Proteomes" id="UP000824755"/>
    </source>
</evidence>